<dbReference type="EMBL" id="AUZZ01005177">
    <property type="protein sequence ID" value="EQD50637.1"/>
    <property type="molecule type" value="Genomic_DNA"/>
</dbReference>
<dbReference type="AlphaFoldDB" id="T1A197"/>
<comment type="caution">
    <text evidence="1">The sequence shown here is derived from an EMBL/GenBank/DDBJ whole genome shotgun (WGS) entry which is preliminary data.</text>
</comment>
<reference evidence="1" key="2">
    <citation type="journal article" date="2014" name="ISME J.">
        <title>Microbial stratification in low pH oxic and suboxic macroscopic growths along an acid mine drainage.</title>
        <authorList>
            <person name="Mendez-Garcia C."/>
            <person name="Mesa V."/>
            <person name="Sprenger R.R."/>
            <person name="Richter M."/>
            <person name="Diez M.S."/>
            <person name="Solano J."/>
            <person name="Bargiela R."/>
            <person name="Golyshina O.V."/>
            <person name="Manteca A."/>
            <person name="Ramos J.L."/>
            <person name="Gallego J.R."/>
            <person name="Llorente I."/>
            <person name="Martins Dos Santos V.A."/>
            <person name="Jensen O.N."/>
            <person name="Pelaez A.I."/>
            <person name="Sanchez J."/>
            <person name="Ferrer M."/>
        </authorList>
    </citation>
    <scope>NUCLEOTIDE SEQUENCE</scope>
</reference>
<protein>
    <recommendedName>
        <fullName evidence="3">Toxin HigB-2</fullName>
    </recommendedName>
</protein>
<dbReference type="EMBL" id="AUZX01006942">
    <property type="protein sequence ID" value="EQD61365.1"/>
    <property type="molecule type" value="Genomic_DNA"/>
</dbReference>
<dbReference type="Pfam" id="PF06296">
    <property type="entry name" value="RelE"/>
    <property type="match status" value="1"/>
</dbReference>
<gene>
    <name evidence="2" type="ORF">B1A_09732</name>
    <name evidence="1" type="ORF">B2A_07235</name>
</gene>
<evidence type="ECO:0008006" key="3">
    <source>
        <dbReference type="Google" id="ProtNLM"/>
    </source>
</evidence>
<dbReference type="PIRSF" id="PIRSF039032">
    <property type="entry name" value="HigB-2"/>
    <property type="match status" value="1"/>
</dbReference>
<organism evidence="1">
    <name type="scientific">mine drainage metagenome</name>
    <dbReference type="NCBI Taxonomy" id="410659"/>
    <lineage>
        <taxon>unclassified sequences</taxon>
        <taxon>metagenomes</taxon>
        <taxon>ecological metagenomes</taxon>
    </lineage>
</organism>
<evidence type="ECO:0000313" key="2">
    <source>
        <dbReference type="EMBL" id="EQD61365.1"/>
    </source>
</evidence>
<evidence type="ECO:0000313" key="1">
    <source>
        <dbReference type="EMBL" id="EQD50637.1"/>
    </source>
</evidence>
<reference evidence="1" key="1">
    <citation type="submission" date="2013-08" db="EMBL/GenBank/DDBJ databases">
        <authorList>
            <person name="Mendez C."/>
            <person name="Richter M."/>
            <person name="Ferrer M."/>
            <person name="Sanchez J."/>
        </authorList>
    </citation>
    <scope>NUCLEOTIDE SEQUENCE</scope>
</reference>
<dbReference type="InterPro" id="IPR009387">
    <property type="entry name" value="HigB-2"/>
</dbReference>
<proteinExistence type="predicted"/>
<accession>T1A197</accession>
<sequence length="115" mass="12821">MPYTKPLLSFIELAPFAQAREAYGMDDAEFAELQLALAAEPEAGDVIPGSGGCRKWRWRAPGRGKRGGYRVIYFLRIAEGSVVLVLLYAKNVRDNVDPGLLRQLKARFDHGQADR</sequence>
<name>T1A197_9ZZZZ</name>